<dbReference type="AlphaFoldDB" id="B9RXX6"/>
<dbReference type="EMBL" id="EQ973828">
    <property type="protein sequence ID" value="EEF43982.1"/>
    <property type="molecule type" value="Genomic_DNA"/>
</dbReference>
<protein>
    <submittedName>
        <fullName evidence="1">Uncharacterized protein</fullName>
    </submittedName>
</protein>
<dbReference type="Proteomes" id="UP000008311">
    <property type="component" value="Unassembled WGS sequence"/>
</dbReference>
<name>B9RXX6_RICCO</name>
<evidence type="ECO:0000313" key="1">
    <source>
        <dbReference type="EMBL" id="EEF43982.1"/>
    </source>
</evidence>
<reference evidence="2" key="1">
    <citation type="journal article" date="2010" name="Nat. Biotechnol.">
        <title>Draft genome sequence of the oilseed species Ricinus communis.</title>
        <authorList>
            <person name="Chan A.P."/>
            <person name="Crabtree J."/>
            <person name="Zhao Q."/>
            <person name="Lorenzi H."/>
            <person name="Orvis J."/>
            <person name="Puiu D."/>
            <person name="Melake-Berhan A."/>
            <person name="Jones K.M."/>
            <person name="Redman J."/>
            <person name="Chen G."/>
            <person name="Cahoon E.B."/>
            <person name="Gedil M."/>
            <person name="Stanke M."/>
            <person name="Haas B.J."/>
            <person name="Wortman J.R."/>
            <person name="Fraser-Liggett C.M."/>
            <person name="Ravel J."/>
            <person name="Rabinowicz P.D."/>
        </authorList>
    </citation>
    <scope>NUCLEOTIDE SEQUENCE [LARGE SCALE GENOMIC DNA]</scope>
    <source>
        <strain evidence="2">cv. Hale</strain>
    </source>
</reference>
<evidence type="ECO:0000313" key="2">
    <source>
        <dbReference type="Proteomes" id="UP000008311"/>
    </source>
</evidence>
<gene>
    <name evidence="1" type="ORF">RCOM_0906860</name>
</gene>
<dbReference type="InParanoid" id="B9RXX6"/>
<keyword evidence="2" id="KW-1185">Reference proteome</keyword>
<accession>B9RXX6</accession>
<sequence>MARISRADQIQDNTTRVFWGHDNRDYNRREEQWVSSKRYFLELMRHVKGKDIYWNPLHQAILFIRILIDYVLMLQTIQVWDLWTEGRALEIVDLLLEGSYAPHEALRGVQIGLFEAALPIPKRLAATPAH</sequence>
<proteinExistence type="predicted"/>
<organism evidence="1 2">
    <name type="scientific">Ricinus communis</name>
    <name type="common">Castor bean</name>
    <dbReference type="NCBI Taxonomy" id="3988"/>
    <lineage>
        <taxon>Eukaryota</taxon>
        <taxon>Viridiplantae</taxon>
        <taxon>Streptophyta</taxon>
        <taxon>Embryophyta</taxon>
        <taxon>Tracheophyta</taxon>
        <taxon>Spermatophyta</taxon>
        <taxon>Magnoliopsida</taxon>
        <taxon>eudicotyledons</taxon>
        <taxon>Gunneridae</taxon>
        <taxon>Pentapetalae</taxon>
        <taxon>rosids</taxon>
        <taxon>fabids</taxon>
        <taxon>Malpighiales</taxon>
        <taxon>Euphorbiaceae</taxon>
        <taxon>Acalyphoideae</taxon>
        <taxon>Acalypheae</taxon>
        <taxon>Ricinus</taxon>
    </lineage>
</organism>